<feature type="compositionally biased region" description="Basic and acidic residues" evidence="1">
    <location>
        <begin position="513"/>
        <end position="543"/>
    </location>
</feature>
<dbReference type="InterPro" id="IPR001680">
    <property type="entry name" value="WD40_rpt"/>
</dbReference>
<protein>
    <recommendedName>
        <fullName evidence="4">WD40 repeat-like protein</fullName>
    </recommendedName>
</protein>
<accession>A0A1B9GT32</accession>
<dbReference type="Gene3D" id="2.130.10.10">
    <property type="entry name" value="YVTN repeat-like/Quinoprotein amine dehydrogenase"/>
    <property type="match status" value="1"/>
</dbReference>
<evidence type="ECO:0000256" key="1">
    <source>
        <dbReference type="SAM" id="MobiDB-lite"/>
    </source>
</evidence>
<sequence length="618" mass="66368">MALVLTHESSFSLGQLPPASSTALGLACTPIALPSRFPKSTRPTVSTSSSSGAIFVHSTSGHVLWEYDSKGRRISEVSFHGNNLSRVLPLGRTKGKERVIAGMKGKEELKVMEKAEGKWSCIDVLQGPKGKLSALTTNQDSTLIAAGSQDGELVLFDREQSSRIIVPLSDRTQGPISILVFSPSSPRILLVSSSILSVILLLKVPSDSTLPIEVRAIRPFSSETHGRIIDIVLSPVPETQSDNQGGLCAVLNNNGEVALIDFADPEGTLKPISFAQSELTGLVFLDETTLAARTEKSSLLVKDLGTAYNRPKEMTCPEPILSVQRLTLSSRSARQSTAAPSSTASRRSALGENRNVANIPTPPAVPRLSMDSKGGHVDKGKASARPPATELPKTILQSRAGSLARNEGTEAEKRIVSAPTPSFVTNAKQASPHIGSGQGKRAAQPRMSSSRSVSGPIAPAIVHAGLAPAPIAGGSKHTVHIAPPPTSLASRSTTPITTIEEADEDSNPSRSRPQMESRVETQEHSPSRRSDEVGDDDRMERSVQLDWVLEPKQSRVRGSSDTDGAMTDRERIEEMWREMANLRLDMLRMKREHKVRDGFSQMIPFSSSATPKPTIVNL</sequence>
<feature type="region of interest" description="Disordered" evidence="1">
    <location>
        <begin position="475"/>
        <end position="567"/>
    </location>
</feature>
<dbReference type="AlphaFoldDB" id="A0A1B9GT32"/>
<organism evidence="2 3">
    <name type="scientific">Kwoniella heveanensis BCC8398</name>
    <dbReference type="NCBI Taxonomy" id="1296120"/>
    <lineage>
        <taxon>Eukaryota</taxon>
        <taxon>Fungi</taxon>
        <taxon>Dikarya</taxon>
        <taxon>Basidiomycota</taxon>
        <taxon>Agaricomycotina</taxon>
        <taxon>Tremellomycetes</taxon>
        <taxon>Tremellales</taxon>
        <taxon>Cryptococcaceae</taxon>
        <taxon>Kwoniella</taxon>
    </lineage>
</organism>
<dbReference type="InterPro" id="IPR015943">
    <property type="entry name" value="WD40/YVTN_repeat-like_dom_sf"/>
</dbReference>
<reference evidence="2 3" key="1">
    <citation type="submission" date="2013-07" db="EMBL/GenBank/DDBJ databases">
        <title>The Genome Sequence of Cryptococcus heveanensis BCC8398.</title>
        <authorList>
            <consortium name="The Broad Institute Genome Sequencing Platform"/>
            <person name="Cuomo C."/>
            <person name="Litvintseva A."/>
            <person name="Chen Y."/>
            <person name="Heitman J."/>
            <person name="Sun S."/>
            <person name="Springer D."/>
            <person name="Dromer F."/>
            <person name="Young S.K."/>
            <person name="Zeng Q."/>
            <person name="Gargeya S."/>
            <person name="Fitzgerald M."/>
            <person name="Abouelleil A."/>
            <person name="Alvarado L."/>
            <person name="Berlin A.M."/>
            <person name="Chapman S.B."/>
            <person name="Dewar J."/>
            <person name="Goldberg J."/>
            <person name="Griggs A."/>
            <person name="Gujja S."/>
            <person name="Hansen M."/>
            <person name="Howarth C."/>
            <person name="Imamovic A."/>
            <person name="Larimer J."/>
            <person name="McCowan C."/>
            <person name="Murphy C."/>
            <person name="Pearson M."/>
            <person name="Priest M."/>
            <person name="Roberts A."/>
            <person name="Saif S."/>
            <person name="Shea T."/>
            <person name="Sykes S."/>
            <person name="Wortman J."/>
            <person name="Nusbaum C."/>
            <person name="Birren B."/>
        </authorList>
    </citation>
    <scope>NUCLEOTIDE SEQUENCE [LARGE SCALE GENOMIC DNA]</scope>
    <source>
        <strain evidence="2 3">BCC8398</strain>
    </source>
</reference>
<evidence type="ECO:0008006" key="4">
    <source>
        <dbReference type="Google" id="ProtNLM"/>
    </source>
</evidence>
<feature type="region of interest" description="Disordered" evidence="1">
    <location>
        <begin position="330"/>
        <end position="387"/>
    </location>
</feature>
<reference evidence="3" key="2">
    <citation type="submission" date="2013-12" db="EMBL/GenBank/DDBJ databases">
        <title>Evolution of pathogenesis and genome organization in the Tremellales.</title>
        <authorList>
            <person name="Cuomo C."/>
            <person name="Litvintseva A."/>
            <person name="Heitman J."/>
            <person name="Chen Y."/>
            <person name="Sun S."/>
            <person name="Springer D."/>
            <person name="Dromer F."/>
            <person name="Young S."/>
            <person name="Zeng Q."/>
            <person name="Chapman S."/>
            <person name="Gujja S."/>
            <person name="Saif S."/>
            <person name="Birren B."/>
        </authorList>
    </citation>
    <scope>NUCLEOTIDE SEQUENCE [LARGE SCALE GENOMIC DNA]</scope>
    <source>
        <strain evidence="3">BCC8398</strain>
    </source>
</reference>
<evidence type="ECO:0000313" key="2">
    <source>
        <dbReference type="EMBL" id="OCF34230.1"/>
    </source>
</evidence>
<dbReference type="STRING" id="1296120.A0A1B9GT32"/>
<dbReference type="OrthoDB" id="2565097at2759"/>
<dbReference type="SUPFAM" id="SSF50978">
    <property type="entry name" value="WD40 repeat-like"/>
    <property type="match status" value="1"/>
</dbReference>
<keyword evidence="3" id="KW-1185">Reference proteome</keyword>
<dbReference type="SMART" id="SM00320">
    <property type="entry name" value="WD40"/>
    <property type="match status" value="1"/>
</dbReference>
<evidence type="ECO:0000313" key="3">
    <source>
        <dbReference type="Proteomes" id="UP000092666"/>
    </source>
</evidence>
<name>A0A1B9GT32_9TREE</name>
<feature type="compositionally biased region" description="Low complexity" evidence="1">
    <location>
        <begin position="330"/>
        <end position="350"/>
    </location>
</feature>
<feature type="compositionally biased region" description="Polar residues" evidence="1">
    <location>
        <begin position="487"/>
        <end position="497"/>
    </location>
</feature>
<dbReference type="InterPro" id="IPR036322">
    <property type="entry name" value="WD40_repeat_dom_sf"/>
</dbReference>
<dbReference type="EMBL" id="KI669501">
    <property type="protein sequence ID" value="OCF34230.1"/>
    <property type="molecule type" value="Genomic_DNA"/>
</dbReference>
<feature type="region of interest" description="Disordered" evidence="1">
    <location>
        <begin position="425"/>
        <end position="454"/>
    </location>
</feature>
<gene>
    <name evidence="2" type="ORF">I316_04181</name>
</gene>
<dbReference type="Proteomes" id="UP000092666">
    <property type="component" value="Unassembled WGS sequence"/>
</dbReference>
<proteinExistence type="predicted"/>